<evidence type="ECO:0000256" key="10">
    <source>
        <dbReference type="SAM" id="SignalP"/>
    </source>
</evidence>
<evidence type="ECO:0000256" key="5">
    <source>
        <dbReference type="ARBA" id="ARBA00022519"/>
    </source>
</evidence>
<dbReference type="PANTHER" id="PTHR33446">
    <property type="entry name" value="PROTEIN TONB-RELATED"/>
    <property type="match status" value="1"/>
</dbReference>
<comment type="similarity">
    <text evidence="2">Belongs to the TonB family.</text>
</comment>
<feature type="chain" id="PRO_5047114988" evidence="10">
    <location>
        <begin position="19"/>
        <end position="215"/>
    </location>
</feature>
<dbReference type="InterPro" id="IPR006260">
    <property type="entry name" value="TonB/TolA_C"/>
</dbReference>
<feature type="domain" description="TonB C-terminal" evidence="11">
    <location>
        <begin position="30"/>
        <end position="121"/>
    </location>
</feature>
<dbReference type="Gene3D" id="3.30.1150.10">
    <property type="match status" value="2"/>
</dbReference>
<evidence type="ECO:0000259" key="11">
    <source>
        <dbReference type="PROSITE" id="PS52015"/>
    </source>
</evidence>
<evidence type="ECO:0000256" key="8">
    <source>
        <dbReference type="ARBA" id="ARBA00022989"/>
    </source>
</evidence>
<feature type="signal peptide" evidence="10">
    <location>
        <begin position="1"/>
        <end position="18"/>
    </location>
</feature>
<dbReference type="PROSITE" id="PS52015">
    <property type="entry name" value="TONB_CTD"/>
    <property type="match status" value="1"/>
</dbReference>
<evidence type="ECO:0000256" key="2">
    <source>
        <dbReference type="ARBA" id="ARBA00006555"/>
    </source>
</evidence>
<keyword evidence="5" id="KW-0997">Cell inner membrane</keyword>
<keyword evidence="7" id="KW-0653">Protein transport</keyword>
<dbReference type="Proteomes" id="UP000832011">
    <property type="component" value="Chromosome"/>
</dbReference>
<evidence type="ECO:0000256" key="3">
    <source>
        <dbReference type="ARBA" id="ARBA00022448"/>
    </source>
</evidence>
<keyword evidence="6" id="KW-0812">Transmembrane</keyword>
<protein>
    <submittedName>
        <fullName evidence="12">Energy transducer TonB</fullName>
    </submittedName>
</protein>
<keyword evidence="10" id="KW-0732">Signal</keyword>
<sequence length="215" mass="23762">MHKQYLWVLLLCSVCAHAEPKQAKPPQALSKQQLARIAAIPKPEYPQAAIERGESGSVTVRWSVDANQLVRTQIIASSGYRSLDNAAIRYVRNYAHRFPLAANKVYSRTFVFKLPAANLPTALLVNTDALTAPYPKAAQRRHLRGQVSIAWQINRWGHVTDITVLSSSHALFTQAALAQARTAKFKAAHINGEPVASYLQHTYQFGPPLPKSSGE</sequence>
<evidence type="ECO:0000256" key="9">
    <source>
        <dbReference type="ARBA" id="ARBA00023136"/>
    </source>
</evidence>
<evidence type="ECO:0000313" key="12">
    <source>
        <dbReference type="EMBL" id="UOO88005.1"/>
    </source>
</evidence>
<dbReference type="SUPFAM" id="SSF74653">
    <property type="entry name" value="TolA/TonB C-terminal domain"/>
    <property type="match status" value="2"/>
</dbReference>
<evidence type="ECO:0000313" key="13">
    <source>
        <dbReference type="Proteomes" id="UP000832011"/>
    </source>
</evidence>
<dbReference type="PANTHER" id="PTHR33446:SF2">
    <property type="entry name" value="PROTEIN TONB"/>
    <property type="match status" value="1"/>
</dbReference>
<evidence type="ECO:0000256" key="6">
    <source>
        <dbReference type="ARBA" id="ARBA00022692"/>
    </source>
</evidence>
<name>A0ABY4DZP9_9NEIS</name>
<dbReference type="InterPro" id="IPR037682">
    <property type="entry name" value="TonB_C"/>
</dbReference>
<dbReference type="RefSeq" id="WP_058356558.1">
    <property type="nucleotide sequence ID" value="NZ_CABKVG010000009.1"/>
</dbReference>
<keyword evidence="4" id="KW-1003">Cell membrane</keyword>
<dbReference type="EMBL" id="CP091511">
    <property type="protein sequence ID" value="UOO88005.1"/>
    <property type="molecule type" value="Genomic_DNA"/>
</dbReference>
<evidence type="ECO:0000256" key="4">
    <source>
        <dbReference type="ARBA" id="ARBA00022475"/>
    </source>
</evidence>
<keyword evidence="8" id="KW-1133">Transmembrane helix</keyword>
<dbReference type="InterPro" id="IPR051045">
    <property type="entry name" value="TonB-dependent_transducer"/>
</dbReference>
<proteinExistence type="inferred from homology"/>
<dbReference type="Pfam" id="PF03544">
    <property type="entry name" value="TonB_C"/>
    <property type="match status" value="2"/>
</dbReference>
<organism evidence="12 13">
    <name type="scientific">Vitreoscilla massiliensis</name>
    <dbReference type="NCBI Taxonomy" id="1689272"/>
    <lineage>
        <taxon>Bacteria</taxon>
        <taxon>Pseudomonadati</taxon>
        <taxon>Pseudomonadota</taxon>
        <taxon>Betaproteobacteria</taxon>
        <taxon>Neisseriales</taxon>
        <taxon>Neisseriaceae</taxon>
        <taxon>Vitreoscilla</taxon>
    </lineage>
</organism>
<reference evidence="12 13" key="1">
    <citation type="journal article" date="2022" name="Res Sq">
        <title>Evolution of multicellular longitudinally dividing oral cavity symbionts (Neisseriaceae).</title>
        <authorList>
            <person name="Nyongesa S."/>
            <person name="Weber P."/>
            <person name="Bernet E."/>
            <person name="Pullido F."/>
            <person name="Nieckarz M."/>
            <person name="Delaby M."/>
            <person name="Nieves C."/>
            <person name="Viehboeck T."/>
            <person name="Krause N."/>
            <person name="Rivera-Millot A."/>
            <person name="Nakamura A."/>
            <person name="Vischer N."/>
            <person name="VanNieuwenhze M."/>
            <person name="Brun Y."/>
            <person name="Cava F."/>
            <person name="Bulgheresi S."/>
            <person name="Veyrier F."/>
        </authorList>
    </citation>
    <scope>NUCLEOTIDE SEQUENCE [LARGE SCALE GENOMIC DNA]</scope>
    <source>
        <strain evidence="12 13">SN4</strain>
    </source>
</reference>
<keyword evidence="9" id="KW-0472">Membrane</keyword>
<gene>
    <name evidence="12" type="ORF">LVJ82_10930</name>
</gene>
<evidence type="ECO:0000256" key="7">
    <source>
        <dbReference type="ARBA" id="ARBA00022927"/>
    </source>
</evidence>
<comment type="subcellular location">
    <subcellularLocation>
        <location evidence="1">Cell inner membrane</location>
        <topology evidence="1">Single-pass membrane protein</topology>
        <orientation evidence="1">Periplasmic side</orientation>
    </subcellularLocation>
</comment>
<accession>A0ABY4DZP9</accession>
<dbReference type="NCBIfam" id="TIGR01352">
    <property type="entry name" value="tonB_Cterm"/>
    <property type="match status" value="2"/>
</dbReference>
<keyword evidence="3" id="KW-0813">Transport</keyword>
<evidence type="ECO:0000256" key="1">
    <source>
        <dbReference type="ARBA" id="ARBA00004383"/>
    </source>
</evidence>
<keyword evidence="13" id="KW-1185">Reference proteome</keyword>